<dbReference type="Proteomes" id="UP000218263">
    <property type="component" value="Chromosome"/>
</dbReference>
<dbReference type="AlphaFoldDB" id="A0A110B2V2"/>
<evidence type="ECO:0000313" key="2">
    <source>
        <dbReference type="Proteomes" id="UP000218263"/>
    </source>
</evidence>
<sequence>MFILLRPKYRKVWAEVEVFIVNFDFFSILLTNPLRYFVKA</sequence>
<gene>
    <name evidence="1" type="ORF">MgSA37_02621</name>
</gene>
<evidence type="ECO:0000313" key="1">
    <source>
        <dbReference type="EMBL" id="BAU54445.1"/>
    </source>
</evidence>
<protein>
    <submittedName>
        <fullName evidence="1">Uncharacterized protein</fullName>
    </submittedName>
</protein>
<reference evidence="1 2" key="1">
    <citation type="submission" date="2015-12" db="EMBL/GenBank/DDBJ databases">
        <title>Genome sequence of Mucilaginibacter gotjawali.</title>
        <authorList>
            <person name="Lee J.S."/>
            <person name="Lee K.C."/>
            <person name="Kim K.K."/>
            <person name="Lee B.W."/>
        </authorList>
    </citation>
    <scope>NUCLEOTIDE SEQUENCE [LARGE SCALE GENOMIC DNA]</scope>
    <source>
        <strain evidence="1 2">SA3-7</strain>
    </source>
</reference>
<proteinExistence type="predicted"/>
<accession>A0A110B2V2</accession>
<dbReference type="EMBL" id="AP017313">
    <property type="protein sequence ID" value="BAU54445.1"/>
    <property type="molecule type" value="Genomic_DNA"/>
</dbReference>
<keyword evidence="2" id="KW-1185">Reference proteome</keyword>
<dbReference type="KEGG" id="mgot:MgSA37_02621"/>
<organism evidence="1 2">
    <name type="scientific">Mucilaginibacter gotjawali</name>
    <dbReference type="NCBI Taxonomy" id="1550579"/>
    <lineage>
        <taxon>Bacteria</taxon>
        <taxon>Pseudomonadati</taxon>
        <taxon>Bacteroidota</taxon>
        <taxon>Sphingobacteriia</taxon>
        <taxon>Sphingobacteriales</taxon>
        <taxon>Sphingobacteriaceae</taxon>
        <taxon>Mucilaginibacter</taxon>
    </lineage>
</organism>
<name>A0A110B2V2_9SPHI</name>